<comment type="subcellular location">
    <subcellularLocation>
        <location evidence="1">Cell membrane</location>
        <topology evidence="1">Multi-pass membrane protein</topology>
    </subcellularLocation>
</comment>
<dbReference type="InterPro" id="IPR025405">
    <property type="entry name" value="DUF4131"/>
</dbReference>
<feature type="transmembrane region" description="Helical" evidence="6">
    <location>
        <begin position="537"/>
        <end position="555"/>
    </location>
</feature>
<gene>
    <name evidence="9" type="ORF">EQG66_05550</name>
</gene>
<evidence type="ECO:0000256" key="2">
    <source>
        <dbReference type="ARBA" id="ARBA00022475"/>
    </source>
</evidence>
<protein>
    <submittedName>
        <fullName evidence="9">ComEC family competence protein</fullName>
    </submittedName>
</protein>
<dbReference type="OrthoDB" id="9790149at2"/>
<feature type="transmembrane region" description="Helical" evidence="6">
    <location>
        <begin position="275"/>
        <end position="298"/>
    </location>
</feature>
<evidence type="ECO:0000256" key="4">
    <source>
        <dbReference type="ARBA" id="ARBA00022989"/>
    </source>
</evidence>
<dbReference type="RefSeq" id="WP_129403563.1">
    <property type="nucleotide sequence ID" value="NZ_SBKP01000003.1"/>
</dbReference>
<feature type="transmembrane region" description="Helical" evidence="6">
    <location>
        <begin position="416"/>
        <end position="438"/>
    </location>
</feature>
<feature type="transmembrane region" description="Helical" evidence="6">
    <location>
        <begin position="85"/>
        <end position="103"/>
    </location>
</feature>
<feature type="transmembrane region" description="Helical" evidence="6">
    <location>
        <begin position="334"/>
        <end position="351"/>
    </location>
</feature>
<dbReference type="PANTHER" id="PTHR30619">
    <property type="entry name" value="DNA INTERNALIZATION/COMPETENCE PROTEIN COMEC/REC2"/>
    <property type="match status" value="1"/>
</dbReference>
<dbReference type="Proteomes" id="UP000290958">
    <property type="component" value="Unassembled WGS sequence"/>
</dbReference>
<evidence type="ECO:0000256" key="5">
    <source>
        <dbReference type="ARBA" id="ARBA00023136"/>
    </source>
</evidence>
<keyword evidence="2" id="KW-1003">Cell membrane</keyword>
<accession>A0A4Q1KKR1</accession>
<dbReference type="Pfam" id="PF03772">
    <property type="entry name" value="Competence"/>
    <property type="match status" value="1"/>
</dbReference>
<feature type="transmembrane region" description="Helical" evidence="6">
    <location>
        <begin position="358"/>
        <end position="377"/>
    </location>
</feature>
<evidence type="ECO:0000313" key="9">
    <source>
        <dbReference type="EMBL" id="RXR29995.1"/>
    </source>
</evidence>
<keyword evidence="4 6" id="KW-1133">Transmembrane helix</keyword>
<feature type="transmembrane region" description="Helical" evidence="6">
    <location>
        <begin position="444"/>
        <end position="464"/>
    </location>
</feature>
<dbReference type="PANTHER" id="PTHR30619:SF1">
    <property type="entry name" value="RECOMBINATION PROTEIN 2"/>
    <property type="match status" value="1"/>
</dbReference>
<proteinExistence type="predicted"/>
<dbReference type="EMBL" id="SBKP01000003">
    <property type="protein sequence ID" value="RXR29995.1"/>
    <property type="molecule type" value="Genomic_DNA"/>
</dbReference>
<feature type="domain" description="DUF4131" evidence="8">
    <location>
        <begin position="57"/>
        <end position="210"/>
    </location>
</feature>
<name>A0A4Q1KKR1_9SPHN</name>
<dbReference type="InterPro" id="IPR004477">
    <property type="entry name" value="ComEC_N"/>
</dbReference>
<keyword evidence="3 6" id="KW-0812">Transmembrane</keyword>
<feature type="transmembrane region" description="Helical" evidence="6">
    <location>
        <begin position="509"/>
        <end position="530"/>
    </location>
</feature>
<feature type="transmembrane region" description="Helical" evidence="6">
    <location>
        <begin position="310"/>
        <end position="328"/>
    </location>
</feature>
<reference evidence="10" key="1">
    <citation type="submission" date="2019-01" db="EMBL/GenBank/DDBJ databases">
        <title>Cytophagaceae bacterium strain CAR-16.</title>
        <authorList>
            <person name="Chen W.-M."/>
        </authorList>
    </citation>
    <scope>NUCLEOTIDE SEQUENCE [LARGE SCALE GENOMIC DNA]</scope>
    <source>
        <strain evidence="10">CHR27</strain>
    </source>
</reference>
<feature type="transmembrane region" description="Helical" evidence="6">
    <location>
        <begin position="383"/>
        <end position="404"/>
    </location>
</feature>
<evidence type="ECO:0000256" key="1">
    <source>
        <dbReference type="ARBA" id="ARBA00004651"/>
    </source>
</evidence>
<dbReference type="NCBIfam" id="TIGR00360">
    <property type="entry name" value="ComEC_N-term"/>
    <property type="match status" value="1"/>
</dbReference>
<sequence>MASSLLQTDVALHPILTGRALVTKLESWLEAERERIGLWLPVALAAGIACWFALPSPPYWLGWIMLCCGMALAAQLLMPGGRARAALVGLGLVMAVGCVLIWAKALTLGQPPLERAVFAAFRARVIAVEPQPARGRTRLLLAPESGASGLPERVRINVADTDMPARDQIGPGAVIKVRARLMPPAPAAVPGAYDFAVQAYFSGIGATGRALPPVRVIEPARPNGIAAWRDSLSRHIRARLPGSEGGIAAALATGDRGAISEADEEAMRRSGLSHLLSISGLHVSALIAAVILITYRLLALSPYLALRLHLLLIAAGAGALAGIGYTLFTGAQVPTVRSCIAALLVLGGLALGREAISLRLVAVGALVVLVFWPEAVIGPSFQMSFAAVTVIIALAESGWFRANFQAREEGWPSRAWRHVAAVLVIGLAVEAALIPIALYHFHQAGALGAFANMIAIPLTTFVIMPAEAAALALDSIGLGAPLWWVAGQALGALLALAHGVARSPAAQWALPHFGAVPFAMVILGGLWCILWQTRARLLGLAVLAAGGAMMALASAPDLLITGDGRHMAVRQADGTLALLRGRAGDYVRDMLAQSAGEGDTRPNNGAEDKAFPAIAEASNARCSRDLCSVLMRGEGRDWLIVATHSKVRLPWAALIALCARADIVVSDRRLPAACTPRWLKLDRARLSKTGGVAVYLDSGRRVSVRATGDRHPWVVRPSTPVHRAAYRQAPAP</sequence>
<evidence type="ECO:0000313" key="10">
    <source>
        <dbReference type="Proteomes" id="UP000290958"/>
    </source>
</evidence>
<organism evidence="9 10">
    <name type="scientific">Sphingobium fluviale</name>
    <dbReference type="NCBI Taxonomy" id="2506423"/>
    <lineage>
        <taxon>Bacteria</taxon>
        <taxon>Pseudomonadati</taxon>
        <taxon>Pseudomonadota</taxon>
        <taxon>Alphaproteobacteria</taxon>
        <taxon>Sphingomonadales</taxon>
        <taxon>Sphingomonadaceae</taxon>
        <taxon>Sphingobium</taxon>
    </lineage>
</organism>
<evidence type="ECO:0000259" key="7">
    <source>
        <dbReference type="Pfam" id="PF03772"/>
    </source>
</evidence>
<feature type="transmembrane region" description="Helical" evidence="6">
    <location>
        <begin position="476"/>
        <end position="497"/>
    </location>
</feature>
<dbReference type="InterPro" id="IPR052159">
    <property type="entry name" value="Competence_DNA_uptake"/>
</dbReference>
<feature type="transmembrane region" description="Helical" evidence="6">
    <location>
        <begin position="60"/>
        <end position="78"/>
    </location>
</feature>
<comment type="caution">
    <text evidence="9">The sequence shown here is derived from an EMBL/GenBank/DDBJ whole genome shotgun (WGS) entry which is preliminary data.</text>
</comment>
<evidence type="ECO:0000256" key="6">
    <source>
        <dbReference type="SAM" id="Phobius"/>
    </source>
</evidence>
<keyword evidence="10" id="KW-1185">Reference proteome</keyword>
<dbReference type="AlphaFoldDB" id="A0A4Q1KKR1"/>
<dbReference type="GO" id="GO:0005886">
    <property type="term" value="C:plasma membrane"/>
    <property type="evidence" value="ECO:0007669"/>
    <property type="project" value="UniProtKB-SubCell"/>
</dbReference>
<keyword evidence="5 6" id="KW-0472">Membrane</keyword>
<evidence type="ECO:0000259" key="8">
    <source>
        <dbReference type="Pfam" id="PF13567"/>
    </source>
</evidence>
<dbReference type="Pfam" id="PF13567">
    <property type="entry name" value="DUF4131"/>
    <property type="match status" value="1"/>
</dbReference>
<feature type="domain" description="ComEC/Rec2-related protein" evidence="7">
    <location>
        <begin position="251"/>
        <end position="533"/>
    </location>
</feature>
<feature type="transmembrane region" description="Helical" evidence="6">
    <location>
        <begin position="36"/>
        <end position="54"/>
    </location>
</feature>
<evidence type="ECO:0000256" key="3">
    <source>
        <dbReference type="ARBA" id="ARBA00022692"/>
    </source>
</evidence>